<dbReference type="OrthoDB" id="7350722at2"/>
<dbReference type="Proteomes" id="UP000193224">
    <property type="component" value="Unassembled WGS sequence"/>
</dbReference>
<proteinExistence type="predicted"/>
<protein>
    <submittedName>
        <fullName evidence="1">Sarcosine oxidase, gamma subunit family</fullName>
    </submittedName>
</protein>
<organism evidence="1 2">
    <name type="scientific">Roseovarius aestuarii</name>
    <dbReference type="NCBI Taxonomy" id="475083"/>
    <lineage>
        <taxon>Bacteria</taxon>
        <taxon>Pseudomonadati</taxon>
        <taxon>Pseudomonadota</taxon>
        <taxon>Alphaproteobacteria</taxon>
        <taxon>Rhodobacterales</taxon>
        <taxon>Roseobacteraceae</taxon>
        <taxon>Roseovarius</taxon>
    </lineage>
</organism>
<dbReference type="RefSeq" id="WP_085801297.1">
    <property type="nucleotide sequence ID" value="NZ_FWXB01000013.1"/>
</dbReference>
<dbReference type="AlphaFoldDB" id="A0A1X7BVQ1"/>
<reference evidence="1 2" key="1">
    <citation type="submission" date="2017-03" db="EMBL/GenBank/DDBJ databases">
        <authorList>
            <person name="Afonso C.L."/>
            <person name="Miller P.J."/>
            <person name="Scott M.A."/>
            <person name="Spackman E."/>
            <person name="Goraichik I."/>
            <person name="Dimitrov K.M."/>
            <person name="Suarez D.L."/>
            <person name="Swayne D.E."/>
        </authorList>
    </citation>
    <scope>NUCLEOTIDE SEQUENCE [LARGE SCALE GENOMIC DNA]</scope>
    <source>
        <strain evidence="1 2">CECT 7745</strain>
    </source>
</reference>
<evidence type="ECO:0000313" key="1">
    <source>
        <dbReference type="EMBL" id="SMC13349.1"/>
    </source>
</evidence>
<dbReference type="SUPFAM" id="SSF103025">
    <property type="entry name" value="Folate-binding domain"/>
    <property type="match status" value="1"/>
</dbReference>
<dbReference type="EMBL" id="FWXB01000013">
    <property type="protein sequence ID" value="SMC13349.1"/>
    <property type="molecule type" value="Genomic_DNA"/>
</dbReference>
<sequence length="187" mass="19948">MDKSLSALNGMKTPDAPVGATIMLEDVFPFSLHQIAAWPDTMAKAGAVAAKQIGCASAPDPGHAMIGSAGALLRVEPLKWWLISPDPDVAPPKIADTQGAALDLSHSRTWIRVSGDKSETLLNHFLPLDLRDGAFPPGSVASTAFHHVGITLWREEAGYSLLVPRSFAVSLWELLVETATQYGIAVR</sequence>
<gene>
    <name evidence="1" type="ORF">ROA7745_03195</name>
</gene>
<evidence type="ECO:0000313" key="2">
    <source>
        <dbReference type="Proteomes" id="UP000193224"/>
    </source>
</evidence>
<dbReference type="InterPro" id="IPR027266">
    <property type="entry name" value="TrmE/GcvT-like"/>
</dbReference>
<accession>A0A1X7BVQ1</accession>
<name>A0A1X7BVQ1_9RHOB</name>
<dbReference type="Gene3D" id="3.30.70.1520">
    <property type="entry name" value="Heterotetrameric sarcosine oxidase"/>
    <property type="match status" value="1"/>
</dbReference>
<dbReference type="Gene3D" id="3.30.1360.120">
    <property type="entry name" value="Probable tRNA modification gtpase trme, domain 1"/>
    <property type="match status" value="1"/>
</dbReference>
<keyword evidence="2" id="KW-1185">Reference proteome</keyword>